<name>A0ABU2S844_9ACTN</name>
<accession>A0ABU2S844</accession>
<feature type="transmembrane region" description="Helical" evidence="6">
    <location>
        <begin position="161"/>
        <end position="181"/>
    </location>
</feature>
<dbReference type="PIRSF" id="PIRSF006648">
    <property type="entry name" value="DrrB"/>
    <property type="match status" value="1"/>
</dbReference>
<dbReference type="InterPro" id="IPR013525">
    <property type="entry name" value="ABC2_TM"/>
</dbReference>
<dbReference type="InterPro" id="IPR047817">
    <property type="entry name" value="ABC2_TM_bact-type"/>
</dbReference>
<feature type="transmembrane region" description="Helical" evidence="6">
    <location>
        <begin position="125"/>
        <end position="149"/>
    </location>
</feature>
<evidence type="ECO:0000256" key="4">
    <source>
        <dbReference type="ARBA" id="ARBA00023136"/>
    </source>
</evidence>
<dbReference type="PROSITE" id="PS51012">
    <property type="entry name" value="ABC_TM2"/>
    <property type="match status" value="1"/>
</dbReference>
<dbReference type="InterPro" id="IPR000412">
    <property type="entry name" value="ABC_2_transport"/>
</dbReference>
<keyword evidence="6" id="KW-0813">Transport</keyword>
<keyword evidence="3 6" id="KW-1133">Transmembrane helix</keyword>
<keyword evidence="2 6" id="KW-0812">Transmembrane</keyword>
<evidence type="ECO:0000256" key="2">
    <source>
        <dbReference type="ARBA" id="ARBA00022692"/>
    </source>
</evidence>
<comment type="subcellular location">
    <subcellularLocation>
        <location evidence="6">Cell membrane</location>
        <topology evidence="6">Multi-pass membrane protein</topology>
    </subcellularLocation>
    <subcellularLocation>
        <location evidence="1">Membrane</location>
        <topology evidence="1">Multi-pass membrane protein</topology>
    </subcellularLocation>
</comment>
<evidence type="ECO:0000256" key="1">
    <source>
        <dbReference type="ARBA" id="ARBA00004141"/>
    </source>
</evidence>
<feature type="domain" description="ABC transmembrane type-2" evidence="7">
    <location>
        <begin position="46"/>
        <end position="269"/>
    </location>
</feature>
<evidence type="ECO:0000256" key="6">
    <source>
        <dbReference type="RuleBase" id="RU361157"/>
    </source>
</evidence>
<dbReference type="InterPro" id="IPR052902">
    <property type="entry name" value="ABC-2_transporter"/>
</dbReference>
<evidence type="ECO:0000313" key="8">
    <source>
        <dbReference type="EMBL" id="MDT0445105.1"/>
    </source>
</evidence>
<keyword evidence="9" id="KW-1185">Reference proteome</keyword>
<evidence type="ECO:0000256" key="3">
    <source>
        <dbReference type="ARBA" id="ARBA00022989"/>
    </source>
</evidence>
<gene>
    <name evidence="8" type="ORF">RM779_21225</name>
</gene>
<dbReference type="Proteomes" id="UP001183615">
    <property type="component" value="Unassembled WGS sequence"/>
</dbReference>
<comment type="similarity">
    <text evidence="6">Belongs to the ABC-2 integral membrane protein family.</text>
</comment>
<dbReference type="PANTHER" id="PTHR43027">
    <property type="entry name" value="DOXORUBICIN RESISTANCE ABC TRANSPORTER PERMEASE PROTEIN DRRC-RELATED"/>
    <property type="match status" value="1"/>
</dbReference>
<evidence type="ECO:0000313" key="9">
    <source>
        <dbReference type="Proteomes" id="UP001183615"/>
    </source>
</evidence>
<evidence type="ECO:0000256" key="5">
    <source>
        <dbReference type="ARBA" id="ARBA00023251"/>
    </source>
</evidence>
<keyword evidence="6" id="KW-1003">Cell membrane</keyword>
<keyword evidence="4 6" id="KW-0472">Membrane</keyword>
<dbReference type="EMBL" id="JAVREV010000012">
    <property type="protein sequence ID" value="MDT0445105.1"/>
    <property type="molecule type" value="Genomic_DNA"/>
</dbReference>
<evidence type="ECO:0000259" key="7">
    <source>
        <dbReference type="PROSITE" id="PS51012"/>
    </source>
</evidence>
<dbReference type="RefSeq" id="WP_311619328.1">
    <property type="nucleotide sequence ID" value="NZ_JAVREV010000012.1"/>
</dbReference>
<comment type="caution">
    <text evidence="8">The sequence shown here is derived from an EMBL/GenBank/DDBJ whole genome shotgun (WGS) entry which is preliminary data.</text>
</comment>
<feature type="transmembrane region" description="Helical" evidence="6">
    <location>
        <begin position="193"/>
        <end position="212"/>
    </location>
</feature>
<feature type="transmembrane region" description="Helical" evidence="6">
    <location>
        <begin position="47"/>
        <end position="65"/>
    </location>
</feature>
<dbReference type="PANTHER" id="PTHR43027:SF2">
    <property type="entry name" value="TRANSPORT PERMEASE PROTEIN"/>
    <property type="match status" value="1"/>
</dbReference>
<feature type="transmembrane region" description="Helical" evidence="6">
    <location>
        <begin position="249"/>
        <end position="270"/>
    </location>
</feature>
<feature type="transmembrane region" description="Helical" evidence="6">
    <location>
        <begin position="85"/>
        <end position="104"/>
    </location>
</feature>
<sequence length="276" mass="29233">MSTHNAQKPLKPMTSFLTWGLPDAAALRRMGALARAELTLLLRNRSALFVSLLMPAALIGLSYTASDQLDLAGTGLSRGEAVMTGGIGMVLIMVLYLGLIPTYVARREERVLKRLRTGELTDGEIMTATALPAAVLALVQCVLLVVGGIAVLDAAVPENAAVLLLGLLLGTAVLAAASAATATFTKTVESAQITGMPLLMISVMGSGLYFPLDILPDNLAEICRFLPLTPAVDLVRAGWLGGIDASDQLRAMAVGVAWIAASVFAVRRWFRWEPRH</sequence>
<reference evidence="9" key="1">
    <citation type="submission" date="2023-07" db="EMBL/GenBank/DDBJ databases">
        <title>30 novel species of actinomycetes from the DSMZ collection.</title>
        <authorList>
            <person name="Nouioui I."/>
        </authorList>
    </citation>
    <scope>NUCLEOTIDE SEQUENCE [LARGE SCALE GENOMIC DNA]</scope>
    <source>
        <strain evidence="9">DSM 41886</strain>
    </source>
</reference>
<organism evidence="8 9">
    <name type="scientific">Streptomyces johnsoniae</name>
    <dbReference type="NCBI Taxonomy" id="3075532"/>
    <lineage>
        <taxon>Bacteria</taxon>
        <taxon>Bacillati</taxon>
        <taxon>Actinomycetota</taxon>
        <taxon>Actinomycetes</taxon>
        <taxon>Kitasatosporales</taxon>
        <taxon>Streptomycetaceae</taxon>
        <taxon>Streptomyces</taxon>
    </lineage>
</organism>
<keyword evidence="5" id="KW-0046">Antibiotic resistance</keyword>
<dbReference type="Pfam" id="PF01061">
    <property type="entry name" value="ABC2_membrane"/>
    <property type="match status" value="1"/>
</dbReference>
<protein>
    <recommendedName>
        <fullName evidence="6">Transport permease protein</fullName>
    </recommendedName>
</protein>
<proteinExistence type="inferred from homology"/>